<dbReference type="InParanoid" id="A0A4V1M3U6"/>
<evidence type="ECO:0000313" key="9">
    <source>
        <dbReference type="EMBL" id="RXK38097.1"/>
    </source>
</evidence>
<dbReference type="InterPro" id="IPR001915">
    <property type="entry name" value="Peptidase_M48"/>
</dbReference>
<gene>
    <name evidence="9" type="ORF">M231_04656</name>
</gene>
<name>A0A4V1M3U6_TREME</name>
<evidence type="ECO:0000313" key="10">
    <source>
        <dbReference type="Proteomes" id="UP000289152"/>
    </source>
</evidence>
<evidence type="ECO:0000256" key="5">
    <source>
        <dbReference type="ARBA" id="ARBA00023049"/>
    </source>
</evidence>
<organism evidence="9 10">
    <name type="scientific">Tremella mesenterica</name>
    <name type="common">Jelly fungus</name>
    <dbReference type="NCBI Taxonomy" id="5217"/>
    <lineage>
        <taxon>Eukaryota</taxon>
        <taxon>Fungi</taxon>
        <taxon>Dikarya</taxon>
        <taxon>Basidiomycota</taxon>
        <taxon>Agaricomycotina</taxon>
        <taxon>Tremellomycetes</taxon>
        <taxon>Tremellales</taxon>
        <taxon>Tremellaceae</taxon>
        <taxon>Tremella</taxon>
    </lineage>
</organism>
<dbReference type="FunCoup" id="A0A4V1M3U6">
    <property type="interactions" value="97"/>
</dbReference>
<dbReference type="GO" id="GO:0046872">
    <property type="term" value="F:metal ion binding"/>
    <property type="evidence" value="ECO:0007669"/>
    <property type="project" value="UniProtKB-KW"/>
</dbReference>
<comment type="caution">
    <text evidence="9">The sequence shown here is derived from an EMBL/GenBank/DDBJ whole genome shotgun (WGS) entry which is preliminary data.</text>
</comment>
<feature type="transmembrane region" description="Helical" evidence="7">
    <location>
        <begin position="12"/>
        <end position="30"/>
    </location>
</feature>
<dbReference type="PANTHER" id="PTHR22726">
    <property type="entry name" value="METALLOENDOPEPTIDASE OMA1"/>
    <property type="match status" value="1"/>
</dbReference>
<keyword evidence="3 6" id="KW-0378">Hydrolase</keyword>
<protein>
    <submittedName>
        <fullName evidence="9">Mitochondrial metalloendopeptidase OMA1</fullName>
    </submittedName>
</protein>
<comment type="similarity">
    <text evidence="6">Belongs to the peptidase M48 family.</text>
</comment>
<keyword evidence="4 6" id="KW-0862">Zinc</keyword>
<feature type="domain" description="Peptidase M48" evidence="8">
    <location>
        <begin position="137"/>
        <end position="295"/>
    </location>
</feature>
<dbReference type="PROSITE" id="PS51257">
    <property type="entry name" value="PROKAR_LIPOPROTEIN"/>
    <property type="match status" value="1"/>
</dbReference>
<evidence type="ECO:0000256" key="1">
    <source>
        <dbReference type="ARBA" id="ARBA00022670"/>
    </source>
</evidence>
<dbReference type="EMBL" id="SDIL01000054">
    <property type="protein sequence ID" value="RXK38097.1"/>
    <property type="molecule type" value="Genomic_DNA"/>
</dbReference>
<evidence type="ECO:0000259" key="8">
    <source>
        <dbReference type="Pfam" id="PF01435"/>
    </source>
</evidence>
<comment type="cofactor">
    <cofactor evidence="6">
        <name>Zn(2+)</name>
        <dbReference type="ChEBI" id="CHEBI:29105"/>
    </cofactor>
    <text evidence="6">Binds 1 zinc ion per subunit.</text>
</comment>
<dbReference type="GO" id="GO:0034982">
    <property type="term" value="P:mitochondrial protein processing"/>
    <property type="evidence" value="ECO:0007669"/>
    <property type="project" value="TreeGrafter"/>
</dbReference>
<keyword evidence="7" id="KW-0472">Membrane</keyword>
<keyword evidence="1 6" id="KW-0645">Protease</keyword>
<keyword evidence="7" id="KW-1133">Transmembrane helix</keyword>
<evidence type="ECO:0000256" key="4">
    <source>
        <dbReference type="ARBA" id="ARBA00022833"/>
    </source>
</evidence>
<evidence type="ECO:0000256" key="3">
    <source>
        <dbReference type="ARBA" id="ARBA00022801"/>
    </source>
</evidence>
<dbReference type="GO" id="GO:0004222">
    <property type="term" value="F:metalloendopeptidase activity"/>
    <property type="evidence" value="ECO:0007669"/>
    <property type="project" value="InterPro"/>
</dbReference>
<proteinExistence type="inferred from homology"/>
<sequence>MEYLRRRAGGDRGLVIYGVVVGGCVVYYIVHLEKVPETGRWRFIDVSEAQERELGIQTQHQTLNEYSTHVLPPNHPITRRVRDIAARIIESSGLGRVKSGGEMGAIEGKMPEAWNSEIRMSDVLFGGGHLDDDVGSSTEWEVYVIDDQKIKNAFVLPGGKVFVFTGILPVAANNDGLATILGHEVAHQVARHGAERLSSMKVLFALGFLLETLGLDVGLSRLLLTLLLQLPNSRKSESEADYIGLRLMAKACFDPSESTEMWQRMSLAEKGTKVDVDFLSTHPANAKRIKQLREWLPEAQQIRAASTCGVTSAQFGGFLGALPAVISDGGMASSLWG</sequence>
<dbReference type="Gene3D" id="3.30.2010.10">
    <property type="entry name" value="Metalloproteases ('zincins'), catalytic domain"/>
    <property type="match status" value="1"/>
</dbReference>
<accession>A0A4V1M3U6</accession>
<dbReference type="PANTHER" id="PTHR22726:SF1">
    <property type="entry name" value="METALLOENDOPEPTIDASE OMA1, MITOCHONDRIAL"/>
    <property type="match status" value="1"/>
</dbReference>
<dbReference type="Proteomes" id="UP000289152">
    <property type="component" value="Unassembled WGS sequence"/>
</dbReference>
<evidence type="ECO:0000256" key="2">
    <source>
        <dbReference type="ARBA" id="ARBA00022723"/>
    </source>
</evidence>
<dbReference type="STRING" id="5217.A0A4V1M3U6"/>
<dbReference type="OrthoDB" id="7464992at2759"/>
<dbReference type="Pfam" id="PF01435">
    <property type="entry name" value="Peptidase_M48"/>
    <property type="match status" value="1"/>
</dbReference>
<keyword evidence="5 6" id="KW-0482">Metalloprotease</keyword>
<evidence type="ECO:0000256" key="6">
    <source>
        <dbReference type="RuleBase" id="RU003983"/>
    </source>
</evidence>
<keyword evidence="10" id="KW-1185">Reference proteome</keyword>
<dbReference type="InterPro" id="IPR051156">
    <property type="entry name" value="Mito/Outer_Membr_Metalloprot"/>
</dbReference>
<reference evidence="9 10" key="1">
    <citation type="submission" date="2016-06" db="EMBL/GenBank/DDBJ databases">
        <title>Evolution of pathogenesis and genome organization in the Tremellales.</title>
        <authorList>
            <person name="Cuomo C."/>
            <person name="Litvintseva A."/>
            <person name="Heitman J."/>
            <person name="Chen Y."/>
            <person name="Sun S."/>
            <person name="Springer D."/>
            <person name="Dromer F."/>
            <person name="Young S."/>
            <person name="Zeng Q."/>
            <person name="Chapman S."/>
            <person name="Gujja S."/>
            <person name="Saif S."/>
            <person name="Birren B."/>
        </authorList>
    </citation>
    <scope>NUCLEOTIDE SEQUENCE [LARGE SCALE GENOMIC DNA]</scope>
    <source>
        <strain evidence="9 10">ATCC 28783</strain>
    </source>
</reference>
<evidence type="ECO:0000256" key="7">
    <source>
        <dbReference type="SAM" id="Phobius"/>
    </source>
</evidence>
<dbReference type="VEuPathDB" id="FungiDB:TREMEDRAFT_39304"/>
<keyword evidence="7" id="KW-0812">Transmembrane</keyword>
<dbReference type="CDD" id="cd07331">
    <property type="entry name" value="M48C_Oma1_like"/>
    <property type="match status" value="1"/>
</dbReference>
<dbReference type="GO" id="GO:0006515">
    <property type="term" value="P:protein quality control for misfolded or incompletely synthesized proteins"/>
    <property type="evidence" value="ECO:0007669"/>
    <property type="project" value="TreeGrafter"/>
</dbReference>
<dbReference type="GO" id="GO:0005743">
    <property type="term" value="C:mitochondrial inner membrane"/>
    <property type="evidence" value="ECO:0007669"/>
    <property type="project" value="TreeGrafter"/>
</dbReference>
<keyword evidence="2" id="KW-0479">Metal-binding</keyword>
<dbReference type="AlphaFoldDB" id="A0A4V1M3U6"/>